<comment type="caution">
    <text evidence="2">The sequence shown here is derived from an EMBL/GenBank/DDBJ whole genome shotgun (WGS) entry which is preliminary data.</text>
</comment>
<accession>A0A699ULH4</accession>
<dbReference type="EMBL" id="BKCJ011335033">
    <property type="protein sequence ID" value="GFD22166.1"/>
    <property type="molecule type" value="Genomic_DNA"/>
</dbReference>
<feature type="region of interest" description="Disordered" evidence="1">
    <location>
        <begin position="1"/>
        <end position="44"/>
    </location>
</feature>
<feature type="non-terminal residue" evidence="2">
    <location>
        <position position="1"/>
    </location>
</feature>
<feature type="compositionally biased region" description="Polar residues" evidence="1">
    <location>
        <begin position="26"/>
        <end position="44"/>
    </location>
</feature>
<gene>
    <name evidence="2" type="ORF">Tci_894135</name>
</gene>
<name>A0A699ULH4_TANCI</name>
<evidence type="ECO:0000313" key="2">
    <source>
        <dbReference type="EMBL" id="GFD22166.1"/>
    </source>
</evidence>
<reference evidence="2" key="1">
    <citation type="journal article" date="2019" name="Sci. Rep.">
        <title>Draft genome of Tanacetum cinerariifolium, the natural source of mosquito coil.</title>
        <authorList>
            <person name="Yamashiro T."/>
            <person name="Shiraishi A."/>
            <person name="Satake H."/>
            <person name="Nakayama K."/>
        </authorList>
    </citation>
    <scope>NUCLEOTIDE SEQUENCE</scope>
</reference>
<sequence length="44" mass="4768">ETVHEEMGDRVERVATTAASLDAEQDSGTINRTQSTTIPNEPIP</sequence>
<organism evidence="2">
    <name type="scientific">Tanacetum cinerariifolium</name>
    <name type="common">Dalmatian daisy</name>
    <name type="synonym">Chrysanthemum cinerariifolium</name>
    <dbReference type="NCBI Taxonomy" id="118510"/>
    <lineage>
        <taxon>Eukaryota</taxon>
        <taxon>Viridiplantae</taxon>
        <taxon>Streptophyta</taxon>
        <taxon>Embryophyta</taxon>
        <taxon>Tracheophyta</taxon>
        <taxon>Spermatophyta</taxon>
        <taxon>Magnoliopsida</taxon>
        <taxon>eudicotyledons</taxon>
        <taxon>Gunneridae</taxon>
        <taxon>Pentapetalae</taxon>
        <taxon>asterids</taxon>
        <taxon>campanulids</taxon>
        <taxon>Asterales</taxon>
        <taxon>Asteraceae</taxon>
        <taxon>Asteroideae</taxon>
        <taxon>Anthemideae</taxon>
        <taxon>Anthemidinae</taxon>
        <taxon>Tanacetum</taxon>
    </lineage>
</organism>
<proteinExistence type="predicted"/>
<feature type="compositionally biased region" description="Basic and acidic residues" evidence="1">
    <location>
        <begin position="1"/>
        <end position="13"/>
    </location>
</feature>
<evidence type="ECO:0000256" key="1">
    <source>
        <dbReference type="SAM" id="MobiDB-lite"/>
    </source>
</evidence>
<dbReference type="AlphaFoldDB" id="A0A699ULH4"/>
<protein>
    <submittedName>
        <fullName evidence="2">Uncharacterized protein</fullName>
    </submittedName>
</protein>